<dbReference type="EMBL" id="LYXE01000036">
    <property type="protein sequence ID" value="PDW00564.1"/>
    <property type="molecule type" value="Genomic_DNA"/>
</dbReference>
<dbReference type="RefSeq" id="WP_097650893.1">
    <property type="nucleotide sequence ID" value="NZ_LYXE01000036.1"/>
</dbReference>
<sequence>MVRLGFVVRAIGRPGLASGGRRERGAHLSLDLARLGDMVGYLGQIQVRYYRAALALTARDGFGQLAACADQLDLLAEQVAQAGLRITLHLEHGLTLATADAELAQRSAATIEAAAALLAALDGQRRSAQIEGIVVAHLGAAADDPLSYRRFALRYRALSPRARARLALEHEANGPSLGQLLVLHEQCGVPLVFDTLHWELHNPEGFSLPLALGLALATWPPGTRPEVHLSTQRTEAHLLPGRAGTPMRIVAPRVGQHADFIAPGDLIRLLVAARGLPSFDIMLEAKGGDLALARLRNDLARTAPELAARLD</sequence>
<dbReference type="GO" id="GO:0009411">
    <property type="term" value="P:response to UV"/>
    <property type="evidence" value="ECO:0007669"/>
    <property type="project" value="InterPro"/>
</dbReference>
<organism evidence="7 8">
    <name type="scientific">Candidatus Chloroploca asiatica</name>
    <dbReference type="NCBI Taxonomy" id="1506545"/>
    <lineage>
        <taxon>Bacteria</taxon>
        <taxon>Bacillati</taxon>
        <taxon>Chloroflexota</taxon>
        <taxon>Chloroflexia</taxon>
        <taxon>Chloroflexales</taxon>
        <taxon>Chloroflexineae</taxon>
        <taxon>Oscillochloridaceae</taxon>
        <taxon>Candidatus Chloroploca</taxon>
    </lineage>
</organism>
<evidence type="ECO:0000313" key="8">
    <source>
        <dbReference type="Proteomes" id="UP000220922"/>
    </source>
</evidence>
<dbReference type="OrthoDB" id="9782576at2"/>
<dbReference type="Pfam" id="PF03851">
    <property type="entry name" value="UvdE"/>
    <property type="match status" value="1"/>
</dbReference>
<dbReference type="InterPro" id="IPR036237">
    <property type="entry name" value="Xyl_isomerase-like_sf"/>
</dbReference>
<accession>A0A2H3KQB4</accession>
<keyword evidence="4" id="KW-0228">DNA excision</keyword>
<evidence type="ECO:0008006" key="9">
    <source>
        <dbReference type="Google" id="ProtNLM"/>
    </source>
</evidence>
<comment type="caution">
    <text evidence="7">The sequence shown here is derived from an EMBL/GenBank/DDBJ whole genome shotgun (WGS) entry which is preliminary data.</text>
</comment>
<keyword evidence="1" id="KW-0540">Nuclease</keyword>
<dbReference type="GO" id="GO:0004519">
    <property type="term" value="F:endonuclease activity"/>
    <property type="evidence" value="ECO:0007669"/>
    <property type="project" value="UniProtKB-KW"/>
</dbReference>
<dbReference type="PANTHER" id="PTHR31290:SF5">
    <property type="entry name" value="UV-DAMAGE ENDONUCLEASE"/>
    <property type="match status" value="1"/>
</dbReference>
<evidence type="ECO:0000256" key="4">
    <source>
        <dbReference type="ARBA" id="ARBA00022769"/>
    </source>
</evidence>
<keyword evidence="5" id="KW-0378">Hydrolase</keyword>
<evidence type="ECO:0000256" key="6">
    <source>
        <dbReference type="ARBA" id="ARBA00023204"/>
    </source>
</evidence>
<dbReference type="PANTHER" id="PTHR31290">
    <property type="entry name" value="UV-DAMAGE ENDONUCLEASE"/>
    <property type="match status" value="1"/>
</dbReference>
<dbReference type="Proteomes" id="UP000220922">
    <property type="component" value="Unassembled WGS sequence"/>
</dbReference>
<dbReference type="AlphaFoldDB" id="A0A2H3KQB4"/>
<evidence type="ECO:0000256" key="3">
    <source>
        <dbReference type="ARBA" id="ARBA00022763"/>
    </source>
</evidence>
<proteinExistence type="predicted"/>
<dbReference type="Gene3D" id="3.20.20.150">
    <property type="entry name" value="Divalent-metal-dependent TIM barrel enzymes"/>
    <property type="match status" value="1"/>
</dbReference>
<protein>
    <recommendedName>
        <fullName evidence="9">UV damage repair endonuclease UvsE</fullName>
    </recommendedName>
</protein>
<name>A0A2H3KQB4_9CHLR</name>
<keyword evidence="6" id="KW-0234">DNA repair</keyword>
<keyword evidence="2" id="KW-0255">Endonuclease</keyword>
<keyword evidence="3" id="KW-0227">DNA damage</keyword>
<evidence type="ECO:0000313" key="7">
    <source>
        <dbReference type="EMBL" id="PDW00564.1"/>
    </source>
</evidence>
<dbReference type="SUPFAM" id="SSF51658">
    <property type="entry name" value="Xylose isomerase-like"/>
    <property type="match status" value="1"/>
</dbReference>
<evidence type="ECO:0000256" key="5">
    <source>
        <dbReference type="ARBA" id="ARBA00022801"/>
    </source>
</evidence>
<evidence type="ECO:0000256" key="2">
    <source>
        <dbReference type="ARBA" id="ARBA00022759"/>
    </source>
</evidence>
<reference evidence="7 8" key="1">
    <citation type="submission" date="2016-05" db="EMBL/GenBank/DDBJ databases">
        <authorList>
            <person name="Lavstsen T."/>
            <person name="Jespersen J.S."/>
        </authorList>
    </citation>
    <scope>NUCLEOTIDE SEQUENCE [LARGE SCALE GENOMIC DNA]</scope>
    <source>
        <strain evidence="7 8">B7-9</strain>
    </source>
</reference>
<dbReference type="GO" id="GO:0006289">
    <property type="term" value="P:nucleotide-excision repair"/>
    <property type="evidence" value="ECO:0007669"/>
    <property type="project" value="InterPro"/>
</dbReference>
<evidence type="ECO:0000256" key="1">
    <source>
        <dbReference type="ARBA" id="ARBA00022722"/>
    </source>
</evidence>
<dbReference type="GO" id="GO:0016787">
    <property type="term" value="F:hydrolase activity"/>
    <property type="evidence" value="ECO:0007669"/>
    <property type="project" value="UniProtKB-KW"/>
</dbReference>
<gene>
    <name evidence="7" type="ORF">A9Q02_09235</name>
</gene>
<keyword evidence="8" id="KW-1185">Reference proteome</keyword>
<dbReference type="InterPro" id="IPR004601">
    <property type="entry name" value="UvdE"/>
</dbReference>